<name>S7PXU3_GLOTA</name>
<dbReference type="InterPro" id="IPR045339">
    <property type="entry name" value="DUF6534"/>
</dbReference>
<feature type="transmembrane region" description="Helical" evidence="1">
    <location>
        <begin position="107"/>
        <end position="129"/>
    </location>
</feature>
<keyword evidence="1" id="KW-1133">Transmembrane helix</keyword>
<dbReference type="Pfam" id="PF20152">
    <property type="entry name" value="DUF6534"/>
    <property type="match status" value="1"/>
</dbReference>
<keyword evidence="1" id="KW-0812">Transmembrane</keyword>
<dbReference type="RefSeq" id="XP_007868749.1">
    <property type="nucleotide sequence ID" value="XM_007870558.1"/>
</dbReference>
<dbReference type="EMBL" id="KB469307">
    <property type="protein sequence ID" value="EPQ52431.1"/>
    <property type="molecule type" value="Genomic_DNA"/>
</dbReference>
<protein>
    <recommendedName>
        <fullName evidence="2">DUF6534 domain-containing protein</fullName>
    </recommendedName>
</protein>
<feature type="transmembrane region" description="Helical" evidence="1">
    <location>
        <begin position="178"/>
        <end position="195"/>
    </location>
</feature>
<keyword evidence="1" id="KW-0472">Membrane</keyword>
<evidence type="ECO:0000313" key="4">
    <source>
        <dbReference type="Proteomes" id="UP000030669"/>
    </source>
</evidence>
<evidence type="ECO:0000313" key="3">
    <source>
        <dbReference type="EMBL" id="EPQ52431.1"/>
    </source>
</evidence>
<dbReference type="Proteomes" id="UP000030669">
    <property type="component" value="Unassembled WGS sequence"/>
</dbReference>
<feature type="transmembrane region" description="Helical" evidence="1">
    <location>
        <begin position="60"/>
        <end position="81"/>
    </location>
</feature>
<dbReference type="GeneID" id="19302352"/>
<organism evidence="3 4">
    <name type="scientific">Gloeophyllum trabeum (strain ATCC 11539 / FP-39264 / Madison 617)</name>
    <name type="common">Brown rot fungus</name>
    <dbReference type="NCBI Taxonomy" id="670483"/>
    <lineage>
        <taxon>Eukaryota</taxon>
        <taxon>Fungi</taxon>
        <taxon>Dikarya</taxon>
        <taxon>Basidiomycota</taxon>
        <taxon>Agaricomycotina</taxon>
        <taxon>Agaricomycetes</taxon>
        <taxon>Gloeophyllales</taxon>
        <taxon>Gloeophyllaceae</taxon>
        <taxon>Gloeophyllum</taxon>
    </lineage>
</organism>
<dbReference type="OrthoDB" id="2743740at2759"/>
<proteinExistence type="predicted"/>
<keyword evidence="4" id="KW-1185">Reference proteome</keyword>
<evidence type="ECO:0000256" key="1">
    <source>
        <dbReference type="SAM" id="Phobius"/>
    </source>
</evidence>
<reference evidence="3 4" key="1">
    <citation type="journal article" date="2012" name="Science">
        <title>The Paleozoic origin of enzymatic lignin decomposition reconstructed from 31 fungal genomes.</title>
        <authorList>
            <person name="Floudas D."/>
            <person name="Binder M."/>
            <person name="Riley R."/>
            <person name="Barry K."/>
            <person name="Blanchette R.A."/>
            <person name="Henrissat B."/>
            <person name="Martinez A.T."/>
            <person name="Otillar R."/>
            <person name="Spatafora J.W."/>
            <person name="Yadav J.S."/>
            <person name="Aerts A."/>
            <person name="Benoit I."/>
            <person name="Boyd A."/>
            <person name="Carlson A."/>
            <person name="Copeland A."/>
            <person name="Coutinho P.M."/>
            <person name="de Vries R.P."/>
            <person name="Ferreira P."/>
            <person name="Findley K."/>
            <person name="Foster B."/>
            <person name="Gaskell J."/>
            <person name="Glotzer D."/>
            <person name="Gorecki P."/>
            <person name="Heitman J."/>
            <person name="Hesse C."/>
            <person name="Hori C."/>
            <person name="Igarashi K."/>
            <person name="Jurgens J.A."/>
            <person name="Kallen N."/>
            <person name="Kersten P."/>
            <person name="Kohler A."/>
            <person name="Kuees U."/>
            <person name="Kumar T.K.A."/>
            <person name="Kuo A."/>
            <person name="LaButti K."/>
            <person name="Larrondo L.F."/>
            <person name="Lindquist E."/>
            <person name="Ling A."/>
            <person name="Lombard V."/>
            <person name="Lucas S."/>
            <person name="Lundell T."/>
            <person name="Martin R."/>
            <person name="McLaughlin D.J."/>
            <person name="Morgenstern I."/>
            <person name="Morin E."/>
            <person name="Murat C."/>
            <person name="Nagy L.G."/>
            <person name="Nolan M."/>
            <person name="Ohm R.A."/>
            <person name="Patyshakuliyeva A."/>
            <person name="Rokas A."/>
            <person name="Ruiz-Duenas F.J."/>
            <person name="Sabat G."/>
            <person name="Salamov A."/>
            <person name="Samejima M."/>
            <person name="Schmutz J."/>
            <person name="Slot J.C."/>
            <person name="St John F."/>
            <person name="Stenlid J."/>
            <person name="Sun H."/>
            <person name="Sun S."/>
            <person name="Syed K."/>
            <person name="Tsang A."/>
            <person name="Wiebenga A."/>
            <person name="Young D."/>
            <person name="Pisabarro A."/>
            <person name="Eastwood D.C."/>
            <person name="Martin F."/>
            <person name="Cullen D."/>
            <person name="Grigoriev I.V."/>
            <person name="Hibbett D.S."/>
        </authorList>
    </citation>
    <scope>NUCLEOTIDE SEQUENCE [LARGE SCALE GENOMIC DNA]</scope>
    <source>
        <strain evidence="3 4">ATCC 11539</strain>
    </source>
</reference>
<dbReference type="KEGG" id="gtr:GLOTRDRAFT_131674"/>
<evidence type="ECO:0000259" key="2">
    <source>
        <dbReference type="Pfam" id="PF20152"/>
    </source>
</evidence>
<dbReference type="HOGENOM" id="CLU_1147294_0_0_1"/>
<feature type="domain" description="DUF6534" evidence="2">
    <location>
        <begin position="117"/>
        <end position="223"/>
    </location>
</feature>
<sequence length="242" mass="26639">MDTLQQCLITQALWYYLVYKGGGNAPDQYIENWSIQAQGVPSAILTFTVLRYTTTEVKKYWTYIALVPVLLAFVLSLYTAVKSFSAPTPLVYVFDRNSGSIDEGTTALLGTANVSCLIADIAIAIIGFYQLFSRRSRTMGNTKGVVNTLIRYTLTTGLLSRSGISQVRPLRLYDERSPSIITLLCLILYVANSGVTYGSLLAAFFVHAKIYVNCMLAALNNRGQLRARIGGTVNIVSPSDFE</sequence>
<dbReference type="AlphaFoldDB" id="S7PXU3"/>
<accession>S7PXU3</accession>
<gene>
    <name evidence="3" type="ORF">GLOTRDRAFT_131674</name>
</gene>